<name>A0A0A9GSU1_ARUDO</name>
<sequence length="40" mass="4737">MLMTWISIVSRLAYISCDLLNIYYLCNKKIIINRTNNTKV</sequence>
<feature type="transmembrane region" description="Helical" evidence="1">
    <location>
        <begin position="6"/>
        <end position="26"/>
    </location>
</feature>
<proteinExistence type="predicted"/>
<dbReference type="EMBL" id="GBRH01172280">
    <property type="protein sequence ID" value="JAE25616.1"/>
    <property type="molecule type" value="Transcribed_RNA"/>
</dbReference>
<keyword evidence="1" id="KW-0472">Membrane</keyword>
<evidence type="ECO:0000256" key="1">
    <source>
        <dbReference type="SAM" id="Phobius"/>
    </source>
</evidence>
<organism evidence="2">
    <name type="scientific">Arundo donax</name>
    <name type="common">Giant reed</name>
    <name type="synonym">Donax arundinaceus</name>
    <dbReference type="NCBI Taxonomy" id="35708"/>
    <lineage>
        <taxon>Eukaryota</taxon>
        <taxon>Viridiplantae</taxon>
        <taxon>Streptophyta</taxon>
        <taxon>Embryophyta</taxon>
        <taxon>Tracheophyta</taxon>
        <taxon>Spermatophyta</taxon>
        <taxon>Magnoliopsida</taxon>
        <taxon>Liliopsida</taxon>
        <taxon>Poales</taxon>
        <taxon>Poaceae</taxon>
        <taxon>PACMAD clade</taxon>
        <taxon>Arundinoideae</taxon>
        <taxon>Arundineae</taxon>
        <taxon>Arundo</taxon>
    </lineage>
</organism>
<accession>A0A0A9GSU1</accession>
<evidence type="ECO:0000313" key="2">
    <source>
        <dbReference type="EMBL" id="JAE25616.1"/>
    </source>
</evidence>
<protein>
    <submittedName>
        <fullName evidence="2">Uncharacterized protein</fullName>
    </submittedName>
</protein>
<keyword evidence="1" id="KW-0812">Transmembrane</keyword>
<reference evidence="2" key="1">
    <citation type="submission" date="2014-09" db="EMBL/GenBank/DDBJ databases">
        <authorList>
            <person name="Magalhaes I.L.F."/>
            <person name="Oliveira U."/>
            <person name="Santos F.R."/>
            <person name="Vidigal T.H.D.A."/>
            <person name="Brescovit A.D."/>
            <person name="Santos A.J."/>
        </authorList>
    </citation>
    <scope>NUCLEOTIDE SEQUENCE</scope>
    <source>
        <tissue evidence="2">Shoot tissue taken approximately 20 cm above the soil surface</tissue>
    </source>
</reference>
<reference evidence="2" key="2">
    <citation type="journal article" date="2015" name="Data Brief">
        <title>Shoot transcriptome of the giant reed, Arundo donax.</title>
        <authorList>
            <person name="Barrero R.A."/>
            <person name="Guerrero F.D."/>
            <person name="Moolhuijzen P."/>
            <person name="Goolsby J.A."/>
            <person name="Tidwell J."/>
            <person name="Bellgard S.E."/>
            <person name="Bellgard M.I."/>
        </authorList>
    </citation>
    <scope>NUCLEOTIDE SEQUENCE</scope>
    <source>
        <tissue evidence="2">Shoot tissue taken approximately 20 cm above the soil surface</tissue>
    </source>
</reference>
<dbReference type="AlphaFoldDB" id="A0A0A9GSU1"/>
<keyword evidence="1" id="KW-1133">Transmembrane helix</keyword>